<proteinExistence type="inferred from homology"/>
<evidence type="ECO:0000313" key="2">
    <source>
        <dbReference type="EMBL" id="MBK1817384.1"/>
    </source>
</evidence>
<sequence length="411" mass="44856">MIPILTGLYLAGSLLQAQESKLVNEVFLSSLRKEAAQNHPAANSAKLRATAAARDIRGVRLWEDPMVGLSLMAAEKMMRQDDGDIRIGFEQPLPKPGMFAANLAKAEAMRRAELENSRSSSLEVGAAAARDAIELALADESISLQTTQIQWLNSMTQNARQMAQNPDATSIDALRLESELAREKQILEAARRTRESVARSLNLRLGRPLESPWPALRLSATPPPVPVASAEIARIPYVNPKVLSMKEMASAANAETRIADRERLPQFSVAVDTDLYSGGDFRSASVGLKMSLPYFNRGSYTAKIEASQLREKAAVRDIEATRLEVASGVLAAATDAANAAAQARAYSGEIYQRALSATQAVEGSWISSKSPLTDLLDSNRMLFSIRLEQRRFVAMQLAAIEELNLLVPNRR</sequence>
<protein>
    <submittedName>
        <fullName evidence="2">TolC family protein</fullName>
    </submittedName>
</protein>
<evidence type="ECO:0000256" key="1">
    <source>
        <dbReference type="ARBA" id="ARBA00007613"/>
    </source>
</evidence>
<dbReference type="GO" id="GO:0015562">
    <property type="term" value="F:efflux transmembrane transporter activity"/>
    <property type="evidence" value="ECO:0007669"/>
    <property type="project" value="InterPro"/>
</dbReference>
<comment type="caution">
    <text evidence="2">The sequence shown here is derived from an EMBL/GenBank/DDBJ whole genome shotgun (WGS) entry which is preliminary data.</text>
</comment>
<comment type="similarity">
    <text evidence="1">Belongs to the outer membrane factor (OMF) (TC 1.B.17) family.</text>
</comment>
<reference evidence="2" key="1">
    <citation type="submission" date="2021-01" db="EMBL/GenBank/DDBJ databases">
        <title>Modified the classification status of verrucomicrobia.</title>
        <authorList>
            <person name="Feng X."/>
        </authorList>
    </citation>
    <scope>NUCLEOTIDE SEQUENCE</scope>
    <source>
        <strain evidence="2">JCM 18052</strain>
    </source>
</reference>
<dbReference type="InterPro" id="IPR010131">
    <property type="entry name" value="MdtP/NodT-like"/>
</dbReference>
<keyword evidence="3" id="KW-1185">Reference proteome</keyword>
<dbReference type="RefSeq" id="WP_200352327.1">
    <property type="nucleotide sequence ID" value="NZ_BAABHZ010000001.1"/>
</dbReference>
<dbReference type="SUPFAM" id="SSF56954">
    <property type="entry name" value="Outer membrane efflux proteins (OEP)"/>
    <property type="match status" value="1"/>
</dbReference>
<dbReference type="Pfam" id="PF02321">
    <property type="entry name" value="OEP"/>
    <property type="match status" value="1"/>
</dbReference>
<dbReference type="AlphaFoldDB" id="A0A934R994"/>
<dbReference type="Proteomes" id="UP000600139">
    <property type="component" value="Unassembled WGS sequence"/>
</dbReference>
<dbReference type="EMBL" id="JAENIK010000012">
    <property type="protein sequence ID" value="MBK1817384.1"/>
    <property type="molecule type" value="Genomic_DNA"/>
</dbReference>
<dbReference type="InterPro" id="IPR003423">
    <property type="entry name" value="OMP_efflux"/>
</dbReference>
<organism evidence="2 3">
    <name type="scientific">Luteolibacter yonseiensis</name>
    <dbReference type="NCBI Taxonomy" id="1144680"/>
    <lineage>
        <taxon>Bacteria</taxon>
        <taxon>Pseudomonadati</taxon>
        <taxon>Verrucomicrobiota</taxon>
        <taxon>Verrucomicrobiia</taxon>
        <taxon>Verrucomicrobiales</taxon>
        <taxon>Verrucomicrobiaceae</taxon>
        <taxon>Luteolibacter</taxon>
    </lineage>
</organism>
<dbReference type="PANTHER" id="PTHR30203">
    <property type="entry name" value="OUTER MEMBRANE CATION EFFLUX PROTEIN"/>
    <property type="match status" value="1"/>
</dbReference>
<evidence type="ECO:0000313" key="3">
    <source>
        <dbReference type="Proteomes" id="UP000600139"/>
    </source>
</evidence>
<name>A0A934R994_9BACT</name>
<gene>
    <name evidence="2" type="ORF">JIN84_17320</name>
</gene>
<accession>A0A934R994</accession>
<dbReference type="Gene3D" id="1.20.1600.10">
    <property type="entry name" value="Outer membrane efflux proteins (OEP)"/>
    <property type="match status" value="1"/>
</dbReference>